<name>A0ABR2J1Z8_9EUKA</name>
<evidence type="ECO:0000313" key="3">
    <source>
        <dbReference type="Proteomes" id="UP001470230"/>
    </source>
</evidence>
<comment type="caution">
    <text evidence="2">The sequence shown here is derived from an EMBL/GenBank/DDBJ whole genome shotgun (WGS) entry which is preliminary data.</text>
</comment>
<reference evidence="2 3" key="1">
    <citation type="submission" date="2024-04" db="EMBL/GenBank/DDBJ databases">
        <title>Tritrichomonas musculus Genome.</title>
        <authorList>
            <person name="Alves-Ferreira E."/>
            <person name="Grigg M."/>
            <person name="Lorenzi H."/>
            <person name="Galac M."/>
        </authorList>
    </citation>
    <scope>NUCLEOTIDE SEQUENCE [LARGE SCALE GENOMIC DNA]</scope>
    <source>
        <strain evidence="2 3">EAF2021</strain>
    </source>
</reference>
<evidence type="ECO:0000313" key="2">
    <source>
        <dbReference type="EMBL" id="KAK8871637.1"/>
    </source>
</evidence>
<protein>
    <submittedName>
        <fullName evidence="2">Uncharacterized protein</fullName>
    </submittedName>
</protein>
<organism evidence="2 3">
    <name type="scientific">Tritrichomonas musculus</name>
    <dbReference type="NCBI Taxonomy" id="1915356"/>
    <lineage>
        <taxon>Eukaryota</taxon>
        <taxon>Metamonada</taxon>
        <taxon>Parabasalia</taxon>
        <taxon>Tritrichomonadida</taxon>
        <taxon>Tritrichomonadidae</taxon>
        <taxon>Tritrichomonas</taxon>
    </lineage>
</organism>
<keyword evidence="3" id="KW-1185">Reference proteome</keyword>
<keyword evidence="1" id="KW-0175">Coiled coil</keyword>
<proteinExistence type="predicted"/>
<dbReference type="Proteomes" id="UP001470230">
    <property type="component" value="Unassembled WGS sequence"/>
</dbReference>
<sequence length="178" mass="20963">MIFLKDEPFEIPKDLNFLNKIGQNISNCLLNSQKYQVHSDVQPHNFRLFYKYLTSDSYQLEVNSDNYSDFYLLNDEFNNIISDILSSPGFDSVRKGSILNLLLSREKEDKSQIEKDIAADLDFYLDQYKEKMSQVPETSLYNIFNHESRQLNNHNAAYQFIIENINKLQQTNKKISQN</sequence>
<evidence type="ECO:0000256" key="1">
    <source>
        <dbReference type="SAM" id="Coils"/>
    </source>
</evidence>
<accession>A0ABR2J1Z8</accession>
<dbReference type="EMBL" id="JAPFFF010000013">
    <property type="protein sequence ID" value="KAK8871637.1"/>
    <property type="molecule type" value="Genomic_DNA"/>
</dbReference>
<feature type="coiled-coil region" evidence="1">
    <location>
        <begin position="151"/>
        <end position="178"/>
    </location>
</feature>
<gene>
    <name evidence="2" type="ORF">M9Y10_007374</name>
</gene>